<proteinExistence type="predicted"/>
<evidence type="ECO:0000256" key="1">
    <source>
        <dbReference type="SAM" id="Phobius"/>
    </source>
</evidence>
<gene>
    <name evidence="2" type="ORF">FRUB_07786</name>
</gene>
<keyword evidence="1" id="KW-0472">Membrane</keyword>
<protein>
    <submittedName>
        <fullName evidence="2">Uncharacterized protein</fullName>
    </submittedName>
</protein>
<dbReference type="EMBL" id="NIDE01000014">
    <property type="protein sequence ID" value="OWK38666.1"/>
    <property type="molecule type" value="Genomic_DNA"/>
</dbReference>
<dbReference type="RefSeq" id="WP_143393716.1">
    <property type="nucleotide sequence ID" value="NZ_NIDE01000014.1"/>
</dbReference>
<dbReference type="Proteomes" id="UP000214646">
    <property type="component" value="Unassembled WGS sequence"/>
</dbReference>
<keyword evidence="1" id="KW-1133">Transmembrane helix</keyword>
<keyword evidence="3" id="KW-1185">Reference proteome</keyword>
<feature type="transmembrane region" description="Helical" evidence="1">
    <location>
        <begin position="12"/>
        <end position="28"/>
    </location>
</feature>
<evidence type="ECO:0000313" key="3">
    <source>
        <dbReference type="Proteomes" id="UP000214646"/>
    </source>
</evidence>
<dbReference type="AlphaFoldDB" id="A0A225DMI2"/>
<feature type="transmembrane region" description="Helical" evidence="1">
    <location>
        <begin position="35"/>
        <end position="56"/>
    </location>
</feature>
<sequence>MPTWLSDPTTGMYLILFVALVIAAGVWVRNRTRRTLLIAAGLFAALALLGLCDYLFESPREESVRKVREMAAAVNERNNQKFLAHVSDSFTYKNWKKPDAVTVIELAQRYNVTAAVFDFNRERYNQVSPTELDIVFDARADSVGNERFPMHFGTRFVKDPDGQWRMKTFAFYDYVSKEDGGEKPLPGMP</sequence>
<accession>A0A225DMI2</accession>
<dbReference type="OrthoDB" id="5381880at2"/>
<name>A0A225DMI2_9BACT</name>
<evidence type="ECO:0000313" key="2">
    <source>
        <dbReference type="EMBL" id="OWK38666.1"/>
    </source>
</evidence>
<keyword evidence="1" id="KW-0812">Transmembrane</keyword>
<reference evidence="3" key="1">
    <citation type="submission" date="2017-06" db="EMBL/GenBank/DDBJ databases">
        <title>Genome analysis of Fimbriiglobus ruber SP5, the first member of the order Planctomycetales with confirmed chitinolytic capability.</title>
        <authorList>
            <person name="Ravin N.V."/>
            <person name="Rakitin A.L."/>
            <person name="Ivanova A.A."/>
            <person name="Beletsky A.V."/>
            <person name="Kulichevskaya I.S."/>
            <person name="Mardanov A.V."/>
            <person name="Dedysh S.N."/>
        </authorList>
    </citation>
    <scope>NUCLEOTIDE SEQUENCE [LARGE SCALE GENOMIC DNA]</scope>
    <source>
        <strain evidence="3">SP5</strain>
    </source>
</reference>
<comment type="caution">
    <text evidence="2">The sequence shown here is derived from an EMBL/GenBank/DDBJ whole genome shotgun (WGS) entry which is preliminary data.</text>
</comment>
<organism evidence="2 3">
    <name type="scientific">Fimbriiglobus ruber</name>
    <dbReference type="NCBI Taxonomy" id="1908690"/>
    <lineage>
        <taxon>Bacteria</taxon>
        <taxon>Pseudomonadati</taxon>
        <taxon>Planctomycetota</taxon>
        <taxon>Planctomycetia</taxon>
        <taxon>Gemmatales</taxon>
        <taxon>Gemmataceae</taxon>
        <taxon>Fimbriiglobus</taxon>
    </lineage>
</organism>